<dbReference type="PANTHER" id="PTHR19446">
    <property type="entry name" value="REVERSE TRANSCRIPTASES"/>
    <property type="match status" value="1"/>
</dbReference>
<accession>A0AAV7QV54</accession>
<dbReference type="EMBL" id="JANPWB010000010">
    <property type="protein sequence ID" value="KAJ1143080.1"/>
    <property type="molecule type" value="Genomic_DNA"/>
</dbReference>
<proteinExistence type="predicted"/>
<dbReference type="Proteomes" id="UP001066276">
    <property type="component" value="Chromosome 6"/>
</dbReference>
<dbReference type="AlphaFoldDB" id="A0AAV7QV54"/>
<gene>
    <name evidence="1" type="ORF">NDU88_009391</name>
</gene>
<name>A0AAV7QV54_PLEWA</name>
<sequence length="213" mass="23572">MVAVPTLWATVGQVRRRRGVRVAEVETTSPPALQWAEDDPTILGLGNQVLLPLKEGPRELYDEALGQAIELSELKAAIDSMAQNKALGLDGLPVEFYSAFVTTLGPRLVDMYEAARSVGTVPLPSREALIVPLLKPRKPPAKVTSYQPLSMLSVDYKILTTRLLPHMHRLIHADQARFIPGRCTAINIRQLFSLLEDSTYNKTEAVIFAVNFE</sequence>
<protein>
    <recommendedName>
        <fullName evidence="3">Reverse transcriptase domain-containing protein</fullName>
    </recommendedName>
</protein>
<comment type="caution">
    <text evidence="1">The sequence shown here is derived from an EMBL/GenBank/DDBJ whole genome shotgun (WGS) entry which is preliminary data.</text>
</comment>
<reference evidence="1" key="1">
    <citation type="journal article" date="2022" name="bioRxiv">
        <title>Sequencing and chromosome-scale assembly of the giantPleurodeles waltlgenome.</title>
        <authorList>
            <person name="Brown T."/>
            <person name="Elewa A."/>
            <person name="Iarovenko S."/>
            <person name="Subramanian E."/>
            <person name="Araus A.J."/>
            <person name="Petzold A."/>
            <person name="Susuki M."/>
            <person name="Suzuki K.-i.T."/>
            <person name="Hayashi T."/>
            <person name="Toyoda A."/>
            <person name="Oliveira C."/>
            <person name="Osipova E."/>
            <person name="Leigh N.D."/>
            <person name="Simon A."/>
            <person name="Yun M.H."/>
        </authorList>
    </citation>
    <scope>NUCLEOTIDE SEQUENCE</scope>
    <source>
        <strain evidence="1">20211129_DDA</strain>
        <tissue evidence="1">Liver</tissue>
    </source>
</reference>
<evidence type="ECO:0008006" key="3">
    <source>
        <dbReference type="Google" id="ProtNLM"/>
    </source>
</evidence>
<organism evidence="1 2">
    <name type="scientific">Pleurodeles waltl</name>
    <name type="common">Iberian ribbed newt</name>
    <dbReference type="NCBI Taxonomy" id="8319"/>
    <lineage>
        <taxon>Eukaryota</taxon>
        <taxon>Metazoa</taxon>
        <taxon>Chordata</taxon>
        <taxon>Craniata</taxon>
        <taxon>Vertebrata</taxon>
        <taxon>Euteleostomi</taxon>
        <taxon>Amphibia</taxon>
        <taxon>Batrachia</taxon>
        <taxon>Caudata</taxon>
        <taxon>Salamandroidea</taxon>
        <taxon>Salamandridae</taxon>
        <taxon>Pleurodelinae</taxon>
        <taxon>Pleurodeles</taxon>
    </lineage>
</organism>
<keyword evidence="2" id="KW-1185">Reference proteome</keyword>
<evidence type="ECO:0000313" key="1">
    <source>
        <dbReference type="EMBL" id="KAJ1143080.1"/>
    </source>
</evidence>
<evidence type="ECO:0000313" key="2">
    <source>
        <dbReference type="Proteomes" id="UP001066276"/>
    </source>
</evidence>